<feature type="domain" description="Major facilitator superfamily (MFS) profile" evidence="7">
    <location>
        <begin position="13"/>
        <end position="392"/>
    </location>
</feature>
<evidence type="ECO:0000313" key="11">
    <source>
        <dbReference type="Proteomes" id="UP000629596"/>
    </source>
</evidence>
<dbReference type="EMBL" id="QREV01000003">
    <property type="protein sequence ID" value="RDU50828.1"/>
    <property type="molecule type" value="Genomic_DNA"/>
</dbReference>
<dbReference type="Proteomes" id="UP000256321">
    <property type="component" value="Unassembled WGS sequence"/>
</dbReference>
<dbReference type="CDD" id="cd17324">
    <property type="entry name" value="MFS_NepI_like"/>
    <property type="match status" value="1"/>
</dbReference>
<feature type="transmembrane region" description="Helical" evidence="6">
    <location>
        <begin position="78"/>
        <end position="106"/>
    </location>
</feature>
<comment type="caution">
    <text evidence="9">The sequence shown here is derived from an EMBL/GenBank/DDBJ whole genome shotgun (WGS) entry which is preliminary data.</text>
</comment>
<dbReference type="InterPro" id="IPR050189">
    <property type="entry name" value="MFS_Efflux_Transporters"/>
</dbReference>
<keyword evidence="4 6" id="KW-1133">Transmembrane helix</keyword>
<dbReference type="Gene3D" id="1.20.1250.20">
    <property type="entry name" value="MFS general substrate transporter like domains"/>
    <property type="match status" value="2"/>
</dbReference>
<accession>A0A3D8HIT2</accession>
<feature type="transmembrane region" description="Helical" evidence="6">
    <location>
        <begin position="242"/>
        <end position="263"/>
    </location>
</feature>
<reference evidence="9 10" key="1">
    <citation type="submission" date="2018-07" db="EMBL/GenBank/DDBJ databases">
        <title>Parabacteroides acidifaciens nov. sp., isolated from human feces.</title>
        <authorList>
            <person name="Wang Y.J."/>
        </authorList>
    </citation>
    <scope>NUCLEOTIDE SEQUENCE [LARGE SCALE GENOMIC DNA]</scope>
    <source>
        <strain evidence="9 10">426-9</strain>
    </source>
</reference>
<gene>
    <name evidence="9" type="ORF">DWU89_02255</name>
    <name evidence="8" type="ORF">H8784_02225</name>
</gene>
<dbReference type="GO" id="GO:0022857">
    <property type="term" value="F:transmembrane transporter activity"/>
    <property type="evidence" value="ECO:0007669"/>
    <property type="project" value="InterPro"/>
</dbReference>
<feature type="transmembrane region" description="Helical" evidence="6">
    <location>
        <begin position="137"/>
        <end position="159"/>
    </location>
</feature>
<evidence type="ECO:0000259" key="7">
    <source>
        <dbReference type="PROSITE" id="PS50850"/>
    </source>
</evidence>
<dbReference type="InterPro" id="IPR036259">
    <property type="entry name" value="MFS_trans_sf"/>
</dbReference>
<dbReference type="InterPro" id="IPR011701">
    <property type="entry name" value="MFS"/>
</dbReference>
<feature type="transmembrane region" description="Helical" evidence="6">
    <location>
        <begin position="363"/>
        <end position="383"/>
    </location>
</feature>
<dbReference type="AlphaFoldDB" id="A0A3D8HIT2"/>
<feature type="transmembrane region" description="Helical" evidence="6">
    <location>
        <begin position="334"/>
        <end position="357"/>
    </location>
</feature>
<dbReference type="Pfam" id="PF07690">
    <property type="entry name" value="MFS_1"/>
    <property type="match status" value="1"/>
</dbReference>
<sequence>MERQNRYCPKKWLVLILTFGVFGIINTEMGVVGIIPQIAETFGVTIPQAGWTVSVFALIVAISAPIMPLLFSGVNRRTVMLLALGLFTASNLISIFTESFAVLLVARALPAFLHPVYVSMAFTVAAQSALKEDASKAVSRVFIGVSAGMVLGVPVTSFIASHTSFAVAMGFFATINALVLLATLFCVPSMPVRERLSYGTQLCVLQKPDVWYSVLSFTLINGAMFGFFSFMSDYLNRVTGLASDTVSVLLLVYGIANIIGNVLAGKMFPLHRQRYMIVMPMVMFAGYLLLFLFGAHNIIAGVLILLAGLLAGFVNIVGQYMISSSAAEAPDFANGLFLTAANFGTMAGTALCGAFITVAGTRYSLMGTLLFLVSSLLFVGLRYRTTHKLNKKLKTIEL</sequence>
<dbReference type="GO" id="GO:0005886">
    <property type="term" value="C:plasma membrane"/>
    <property type="evidence" value="ECO:0007669"/>
    <property type="project" value="UniProtKB-SubCell"/>
</dbReference>
<dbReference type="Proteomes" id="UP000629596">
    <property type="component" value="Unassembled WGS sequence"/>
</dbReference>
<feature type="transmembrane region" description="Helical" evidence="6">
    <location>
        <begin position="165"/>
        <end position="189"/>
    </location>
</feature>
<protein>
    <submittedName>
        <fullName evidence="9">MFS transporter</fullName>
    </submittedName>
</protein>
<dbReference type="EMBL" id="JACRTI010000003">
    <property type="protein sequence ID" value="MBC8600531.1"/>
    <property type="molecule type" value="Genomic_DNA"/>
</dbReference>
<dbReference type="PANTHER" id="PTHR43124">
    <property type="entry name" value="PURINE EFFLUX PUMP PBUE"/>
    <property type="match status" value="1"/>
</dbReference>
<evidence type="ECO:0000256" key="1">
    <source>
        <dbReference type="ARBA" id="ARBA00004651"/>
    </source>
</evidence>
<evidence type="ECO:0000313" key="10">
    <source>
        <dbReference type="Proteomes" id="UP000256321"/>
    </source>
</evidence>
<dbReference type="RefSeq" id="WP_115498051.1">
    <property type="nucleotide sequence ID" value="NZ_JACRTI010000003.1"/>
</dbReference>
<evidence type="ECO:0000256" key="3">
    <source>
        <dbReference type="ARBA" id="ARBA00022692"/>
    </source>
</evidence>
<keyword evidence="11" id="KW-1185">Reference proteome</keyword>
<feature type="transmembrane region" description="Helical" evidence="6">
    <location>
        <begin position="112"/>
        <end position="130"/>
    </location>
</feature>
<feature type="transmembrane region" description="Helical" evidence="6">
    <location>
        <begin position="299"/>
        <end position="322"/>
    </location>
</feature>
<dbReference type="SUPFAM" id="SSF103473">
    <property type="entry name" value="MFS general substrate transporter"/>
    <property type="match status" value="1"/>
</dbReference>
<feature type="transmembrane region" description="Helical" evidence="6">
    <location>
        <begin position="210"/>
        <end position="230"/>
    </location>
</feature>
<keyword evidence="2" id="KW-1003">Cell membrane</keyword>
<keyword evidence="3 6" id="KW-0812">Transmembrane</keyword>
<dbReference type="InterPro" id="IPR020846">
    <property type="entry name" value="MFS_dom"/>
</dbReference>
<evidence type="ECO:0000313" key="8">
    <source>
        <dbReference type="EMBL" id="MBC8600531.1"/>
    </source>
</evidence>
<keyword evidence="5 6" id="KW-0472">Membrane</keyword>
<name>A0A3D8HIT2_9BACT</name>
<feature type="transmembrane region" description="Helical" evidence="6">
    <location>
        <begin position="12"/>
        <end position="39"/>
    </location>
</feature>
<comment type="subcellular location">
    <subcellularLocation>
        <location evidence="1">Cell membrane</location>
        <topology evidence="1">Multi-pass membrane protein</topology>
    </subcellularLocation>
</comment>
<evidence type="ECO:0000313" key="9">
    <source>
        <dbReference type="EMBL" id="RDU50828.1"/>
    </source>
</evidence>
<evidence type="ECO:0000256" key="5">
    <source>
        <dbReference type="ARBA" id="ARBA00023136"/>
    </source>
</evidence>
<evidence type="ECO:0000256" key="6">
    <source>
        <dbReference type="SAM" id="Phobius"/>
    </source>
</evidence>
<evidence type="ECO:0000256" key="2">
    <source>
        <dbReference type="ARBA" id="ARBA00022475"/>
    </source>
</evidence>
<organism evidence="9 10">
    <name type="scientific">Parabacteroides acidifaciens</name>
    <dbReference type="NCBI Taxonomy" id="2290935"/>
    <lineage>
        <taxon>Bacteria</taxon>
        <taxon>Pseudomonadati</taxon>
        <taxon>Bacteroidota</taxon>
        <taxon>Bacteroidia</taxon>
        <taxon>Bacteroidales</taxon>
        <taxon>Tannerellaceae</taxon>
        <taxon>Parabacteroides</taxon>
    </lineage>
</organism>
<evidence type="ECO:0000256" key="4">
    <source>
        <dbReference type="ARBA" id="ARBA00022989"/>
    </source>
</evidence>
<dbReference type="PANTHER" id="PTHR43124:SF3">
    <property type="entry name" value="CHLORAMPHENICOL EFFLUX PUMP RV0191"/>
    <property type="match status" value="1"/>
</dbReference>
<proteinExistence type="predicted"/>
<feature type="transmembrane region" description="Helical" evidence="6">
    <location>
        <begin position="51"/>
        <end position="71"/>
    </location>
</feature>
<feature type="transmembrane region" description="Helical" evidence="6">
    <location>
        <begin position="275"/>
        <end position="293"/>
    </location>
</feature>
<dbReference type="PROSITE" id="PS50850">
    <property type="entry name" value="MFS"/>
    <property type="match status" value="1"/>
</dbReference>
<reference evidence="8 11" key="2">
    <citation type="submission" date="2020-08" db="EMBL/GenBank/DDBJ databases">
        <title>Genome public.</title>
        <authorList>
            <person name="Liu C."/>
            <person name="Sun Q."/>
        </authorList>
    </citation>
    <scope>NUCLEOTIDE SEQUENCE [LARGE SCALE GENOMIC DNA]</scope>
    <source>
        <strain evidence="8 11">426_9</strain>
    </source>
</reference>